<keyword evidence="2" id="KW-1185">Reference proteome</keyword>
<proteinExistence type="predicted"/>
<gene>
    <name evidence="1" type="ORF">CLF_109326</name>
</gene>
<reference evidence="1" key="1">
    <citation type="journal article" date="2011" name="Genome Biol.">
        <title>The draft genome of the carcinogenic human liver fluke Clonorchis sinensis.</title>
        <authorList>
            <person name="Wang X."/>
            <person name="Chen W."/>
            <person name="Huang Y."/>
            <person name="Sun J."/>
            <person name="Men J."/>
            <person name="Liu H."/>
            <person name="Luo F."/>
            <person name="Guo L."/>
            <person name="Lv X."/>
            <person name="Deng C."/>
            <person name="Zhou C."/>
            <person name="Fan Y."/>
            <person name="Li X."/>
            <person name="Huang L."/>
            <person name="Hu Y."/>
            <person name="Liang C."/>
            <person name="Hu X."/>
            <person name="Xu J."/>
            <person name="Yu X."/>
        </authorList>
    </citation>
    <scope>NUCLEOTIDE SEQUENCE [LARGE SCALE GENOMIC DNA]</scope>
    <source>
        <strain evidence="1">Henan</strain>
    </source>
</reference>
<sequence length="412" mass="46658">MRSFSKKLFCLNASKYHSFKSFKDNSYGYLGANVQLTESPEVVLVGGEKNAQVGGVSTGGPNSVSTKHTDNGGYLLPSRTVDLQYQLLKKRKPLDHLMPANLPSSNPRRPHRCQQPVVSVDHCTLEYLRILRPRTCLVLISLNCSGIRQTRITRQAIQKPMDPEIGGDYWNQLIERPPTSNINGNQEQISKSLQKARTIFCGDTLDSELEHIANVLRANGYPERFITKNMSDRFIQPRITTVGKKPAYLSLPYKGLFTEELPYTGCFHLGLISYTVEEIFSRVMAQYKANFSKSNKYIAGSIPALVLPSDGMAVRHRKDAKAERSDSIRFFNLQQLQMESVLINRCDHSTQLSRYIPRKLCISGRAKLRGRSIQERRLILQSLVQYNGIPGLRVKSLEAQRIKADLQVKRSR</sequence>
<dbReference type="Proteomes" id="UP000008909">
    <property type="component" value="Unassembled WGS sequence"/>
</dbReference>
<evidence type="ECO:0000313" key="2">
    <source>
        <dbReference type="Proteomes" id="UP000008909"/>
    </source>
</evidence>
<reference key="2">
    <citation type="submission" date="2011-10" db="EMBL/GenBank/DDBJ databases">
        <title>The genome and transcriptome sequence of Clonorchis sinensis provide insights into the carcinogenic liver fluke.</title>
        <authorList>
            <person name="Wang X."/>
            <person name="Huang Y."/>
            <person name="Chen W."/>
            <person name="Liu H."/>
            <person name="Guo L."/>
            <person name="Chen Y."/>
            <person name="Luo F."/>
            <person name="Zhou W."/>
            <person name="Sun J."/>
            <person name="Mao Q."/>
            <person name="Liang P."/>
            <person name="Zhou C."/>
            <person name="Tian Y."/>
            <person name="Men J."/>
            <person name="Lv X."/>
            <person name="Huang L."/>
            <person name="Zhou J."/>
            <person name="Hu Y."/>
            <person name="Li R."/>
            <person name="Zhang F."/>
            <person name="Lei H."/>
            <person name="Li X."/>
            <person name="Hu X."/>
            <person name="Liang C."/>
            <person name="Xu J."/>
            <person name="Wu Z."/>
            <person name="Yu X."/>
        </authorList>
    </citation>
    <scope>NUCLEOTIDE SEQUENCE</scope>
    <source>
        <strain>Henan</strain>
    </source>
</reference>
<evidence type="ECO:0000313" key="1">
    <source>
        <dbReference type="EMBL" id="GAA55904.1"/>
    </source>
</evidence>
<dbReference type="EMBL" id="DF144109">
    <property type="protein sequence ID" value="GAA55904.1"/>
    <property type="molecule type" value="Genomic_DNA"/>
</dbReference>
<organism evidence="1 2">
    <name type="scientific">Clonorchis sinensis</name>
    <name type="common">Chinese liver fluke</name>
    <dbReference type="NCBI Taxonomy" id="79923"/>
    <lineage>
        <taxon>Eukaryota</taxon>
        <taxon>Metazoa</taxon>
        <taxon>Spiralia</taxon>
        <taxon>Lophotrochozoa</taxon>
        <taxon>Platyhelminthes</taxon>
        <taxon>Trematoda</taxon>
        <taxon>Digenea</taxon>
        <taxon>Opisthorchiida</taxon>
        <taxon>Opisthorchiata</taxon>
        <taxon>Opisthorchiidae</taxon>
        <taxon>Clonorchis</taxon>
    </lineage>
</organism>
<name>G7YSH4_CLOSI</name>
<accession>G7YSH4</accession>
<protein>
    <submittedName>
        <fullName evidence="1">Uncharacterized protein</fullName>
    </submittedName>
</protein>
<dbReference type="AlphaFoldDB" id="G7YSH4"/>